<protein>
    <recommendedName>
        <fullName evidence="1">Transposase InsH N-terminal domain-containing protein</fullName>
    </recommendedName>
</protein>
<name>A0A2Z3L993_9BACT</name>
<dbReference type="Pfam" id="PF05598">
    <property type="entry name" value="DUF772"/>
    <property type="match status" value="1"/>
</dbReference>
<dbReference type="KEGG" id="cher:DK880_00802"/>
<evidence type="ECO:0000259" key="1">
    <source>
        <dbReference type="Pfam" id="PF05598"/>
    </source>
</evidence>
<accession>A0A2Z3L993</accession>
<gene>
    <name evidence="2" type="ORF">DK880_00802</name>
</gene>
<dbReference type="AlphaFoldDB" id="A0A2Z3L993"/>
<keyword evidence="3" id="KW-1185">Reference proteome</keyword>
<sequence length="132" mass="15110">MNKLIDWSSVEETLHLYDPTGLRLSGKPAYSPLLLFTMLLLQTGYGLRDYPVEEAVNDRITFSRFCGIAMDSSVPDHRVVSRFRTTLITPTPRRPKSKKVYNLHKDGTVNISESYQKGVASWTKKTYALLWL</sequence>
<proteinExistence type="predicted"/>
<evidence type="ECO:0000313" key="3">
    <source>
        <dbReference type="Proteomes" id="UP000245872"/>
    </source>
</evidence>
<dbReference type="EMBL" id="CP029619">
    <property type="protein sequence ID" value="AWN82108.1"/>
    <property type="molecule type" value="Genomic_DNA"/>
</dbReference>
<feature type="domain" description="Transposase InsH N-terminal" evidence="1">
    <location>
        <begin position="1"/>
        <end position="85"/>
    </location>
</feature>
<dbReference type="InterPro" id="IPR008490">
    <property type="entry name" value="Transposase_InsH_N"/>
</dbReference>
<organism evidence="2 3">
    <name type="scientific">Candidatus Cardinium hertigii</name>
    <dbReference type="NCBI Taxonomy" id="247481"/>
    <lineage>
        <taxon>Bacteria</taxon>
        <taxon>Pseudomonadati</taxon>
        <taxon>Bacteroidota</taxon>
        <taxon>Cytophagia</taxon>
        <taxon>Cytophagales</taxon>
        <taxon>Amoebophilaceae</taxon>
        <taxon>Candidatus Cardinium</taxon>
    </lineage>
</organism>
<dbReference type="Proteomes" id="UP000245872">
    <property type="component" value="Chromosome"/>
</dbReference>
<reference evidence="2 3" key="1">
    <citation type="submission" date="2018-05" db="EMBL/GenBank/DDBJ databases">
        <title>Candidatus Cardinium hertigii Genome Assembly.</title>
        <authorList>
            <person name="Showmaker K.C."/>
            <person name="Walden K.O."/>
            <person name="Fields C.J."/>
            <person name="Lambert K.N."/>
            <person name="Hudson M.E."/>
        </authorList>
    </citation>
    <scope>NUCLEOTIDE SEQUENCE [LARGE SCALE GENOMIC DNA]</scope>
    <source>
        <strain evidence="3">cHgTN10</strain>
    </source>
</reference>
<evidence type="ECO:0000313" key="2">
    <source>
        <dbReference type="EMBL" id="AWN82108.1"/>
    </source>
</evidence>